<feature type="region of interest" description="Disordered" evidence="3">
    <location>
        <begin position="236"/>
        <end position="259"/>
    </location>
</feature>
<dbReference type="InterPro" id="IPR007428">
    <property type="entry name" value="MlaA"/>
</dbReference>
<evidence type="ECO:0000256" key="3">
    <source>
        <dbReference type="SAM" id="MobiDB-lite"/>
    </source>
</evidence>
<comment type="caution">
    <text evidence="5">The sequence shown here is derived from an EMBL/GenBank/DDBJ whole genome shotgun (WGS) entry which is preliminary data.</text>
</comment>
<name>A0A2W7INS7_9PROT</name>
<sequence length="259" mass="27428">MRPTRMFPILVVACLGLAACATPPPASDPESVAEFNALNDPIEPLNRVSYGVHNAIDTLALRPAAEIYRTLLAPPIRTGIRNVLSNLRTPVVLLNDALQGETQRFGTTLGRFVLNTMLGVGGIFEVATDFGLPPHSEDFGQTLAVWGAGEGPFLFIPVLGPSNPRDLTGFGVDLAAQPLTWISGSTALENAMVVRSVAGVLDAREGLIEPLDTLTANSLDPYAALRSAYRQRRAADISNRGETGRADATGSAIGSGLRR</sequence>
<keyword evidence="2 4" id="KW-0732">Signal</keyword>
<proteinExistence type="inferred from homology"/>
<feature type="chain" id="PRO_5015861235" evidence="4">
    <location>
        <begin position="27"/>
        <end position="259"/>
    </location>
</feature>
<dbReference type="EMBL" id="QKYU01000004">
    <property type="protein sequence ID" value="PZW48739.1"/>
    <property type="molecule type" value="Genomic_DNA"/>
</dbReference>
<accession>A0A2W7INS7</accession>
<dbReference type="Pfam" id="PF04333">
    <property type="entry name" value="MlaA"/>
    <property type="match status" value="1"/>
</dbReference>
<dbReference type="GO" id="GO:0120010">
    <property type="term" value="P:intermembrane phospholipid transfer"/>
    <property type="evidence" value="ECO:0007669"/>
    <property type="project" value="TreeGrafter"/>
</dbReference>
<dbReference type="PROSITE" id="PS51257">
    <property type="entry name" value="PROKAR_LIPOPROTEIN"/>
    <property type="match status" value="1"/>
</dbReference>
<gene>
    <name evidence="5" type="ORF">C8P66_104156</name>
</gene>
<comment type="similarity">
    <text evidence="1">Belongs to the MlaA family.</text>
</comment>
<evidence type="ECO:0000256" key="2">
    <source>
        <dbReference type="ARBA" id="ARBA00022729"/>
    </source>
</evidence>
<feature type="signal peptide" evidence="4">
    <location>
        <begin position="1"/>
        <end position="26"/>
    </location>
</feature>
<protein>
    <submittedName>
        <fullName evidence="5">Phospholipid-binding lipoprotein MlaA</fullName>
    </submittedName>
</protein>
<evidence type="ECO:0000313" key="5">
    <source>
        <dbReference type="EMBL" id="PZW48739.1"/>
    </source>
</evidence>
<dbReference type="PANTHER" id="PTHR30035:SF3">
    <property type="entry name" value="INTERMEMBRANE PHOSPHOLIPID TRANSPORT SYSTEM LIPOPROTEIN MLAA"/>
    <property type="match status" value="1"/>
</dbReference>
<dbReference type="PRINTS" id="PR01805">
    <property type="entry name" value="VACJLIPOPROT"/>
</dbReference>
<evidence type="ECO:0000256" key="1">
    <source>
        <dbReference type="ARBA" id="ARBA00010634"/>
    </source>
</evidence>
<dbReference type="PANTHER" id="PTHR30035">
    <property type="entry name" value="LIPOPROTEIN VACJ-RELATED"/>
    <property type="match status" value="1"/>
</dbReference>
<dbReference type="Proteomes" id="UP000249688">
    <property type="component" value="Unassembled WGS sequence"/>
</dbReference>
<organism evidence="5 6">
    <name type="scientific">Humitalea rosea</name>
    <dbReference type="NCBI Taxonomy" id="990373"/>
    <lineage>
        <taxon>Bacteria</taxon>
        <taxon>Pseudomonadati</taxon>
        <taxon>Pseudomonadota</taxon>
        <taxon>Alphaproteobacteria</taxon>
        <taxon>Acetobacterales</taxon>
        <taxon>Roseomonadaceae</taxon>
        <taxon>Humitalea</taxon>
    </lineage>
</organism>
<reference evidence="5 6" key="1">
    <citation type="submission" date="2018-06" db="EMBL/GenBank/DDBJ databases">
        <title>Genomic Encyclopedia of Archaeal and Bacterial Type Strains, Phase II (KMG-II): from individual species to whole genera.</title>
        <authorList>
            <person name="Goeker M."/>
        </authorList>
    </citation>
    <scope>NUCLEOTIDE SEQUENCE [LARGE SCALE GENOMIC DNA]</scope>
    <source>
        <strain evidence="5 6">DSM 24525</strain>
    </source>
</reference>
<dbReference type="OrthoDB" id="9785326at2"/>
<evidence type="ECO:0000256" key="4">
    <source>
        <dbReference type="SAM" id="SignalP"/>
    </source>
</evidence>
<dbReference type="GO" id="GO:0016020">
    <property type="term" value="C:membrane"/>
    <property type="evidence" value="ECO:0007669"/>
    <property type="project" value="InterPro"/>
</dbReference>
<keyword evidence="5" id="KW-0449">Lipoprotein</keyword>
<keyword evidence="6" id="KW-1185">Reference proteome</keyword>
<dbReference type="AlphaFoldDB" id="A0A2W7INS7"/>
<evidence type="ECO:0000313" key="6">
    <source>
        <dbReference type="Proteomes" id="UP000249688"/>
    </source>
</evidence>